<dbReference type="RefSeq" id="WP_014105138.1">
    <property type="nucleotide sequence ID" value="NC_016027.1"/>
</dbReference>
<evidence type="ECO:0000313" key="2">
    <source>
        <dbReference type="EMBL" id="BAK83590.1"/>
    </source>
</evidence>
<organism evidence="2 3">
    <name type="scientific">Komagataeibacter medellinensis (strain NBRC 3288 / BCRC 11682 / LMG 1693 / Kondo 51)</name>
    <name type="common">Gluconacetobacter medellinensis</name>
    <dbReference type="NCBI Taxonomy" id="634177"/>
    <lineage>
        <taxon>Bacteria</taxon>
        <taxon>Pseudomonadati</taxon>
        <taxon>Pseudomonadota</taxon>
        <taxon>Alphaproteobacteria</taxon>
        <taxon>Acetobacterales</taxon>
        <taxon>Acetobacteraceae</taxon>
        <taxon>Komagataeibacter</taxon>
    </lineage>
</organism>
<name>G2I643_KOMMN</name>
<dbReference type="EMBL" id="AP012159">
    <property type="protein sequence ID" value="BAK83590.1"/>
    <property type="molecule type" value="Genomic_DNA"/>
</dbReference>
<keyword evidence="1" id="KW-0472">Membrane</keyword>
<keyword evidence="1" id="KW-0812">Transmembrane</keyword>
<reference evidence="3" key="1">
    <citation type="journal article" date="2011" name="J. Bacteriol.">
        <title>Complete genome sequence of NBRC 3288, a unique cellulose-nonproducing strain of Gluconacetobacter xylinus isolated from vinegar.</title>
        <authorList>
            <person name="Ogino H."/>
            <person name="Azuma Y."/>
            <person name="Hosoyama A."/>
            <person name="Nakazawa H."/>
            <person name="Matsutani M."/>
            <person name="Hasegawa A."/>
            <person name="Otsuyama K."/>
            <person name="Matsushita K."/>
            <person name="Fujita N."/>
            <person name="Shirai M."/>
        </authorList>
    </citation>
    <scope>NUCLEOTIDE SEQUENCE [LARGE SCALE GENOMIC DNA]</scope>
    <source>
        <strain evidence="3">NBRC 3288 / BCRC 11682 / LMG 1693</strain>
    </source>
</reference>
<dbReference type="STRING" id="634177.GLX_11780"/>
<evidence type="ECO:0000313" key="3">
    <source>
        <dbReference type="Proteomes" id="UP000009044"/>
    </source>
</evidence>
<dbReference type="PANTHER" id="PTHR34219">
    <property type="entry name" value="IRON-REGULATED INNER MEMBRANE PROTEIN-RELATED"/>
    <property type="match status" value="1"/>
</dbReference>
<evidence type="ECO:0000256" key="1">
    <source>
        <dbReference type="SAM" id="Phobius"/>
    </source>
</evidence>
<dbReference type="eggNOG" id="COG3182">
    <property type="taxonomic scope" value="Bacteria"/>
</dbReference>
<feature type="transmembrane region" description="Helical" evidence="1">
    <location>
        <begin position="182"/>
        <end position="208"/>
    </location>
</feature>
<dbReference type="InterPro" id="IPR005625">
    <property type="entry name" value="PepSY-ass_TM"/>
</dbReference>
<proteinExistence type="predicted"/>
<dbReference type="PATRIC" id="fig|634177.7.peg.1356"/>
<dbReference type="Pfam" id="PF03929">
    <property type="entry name" value="PepSY_TM"/>
    <property type="match status" value="1"/>
</dbReference>
<keyword evidence="1" id="KW-1133">Transmembrane helix</keyword>
<dbReference type="Proteomes" id="UP000009044">
    <property type="component" value="Chromosome"/>
</dbReference>
<feature type="transmembrane region" description="Helical" evidence="1">
    <location>
        <begin position="135"/>
        <end position="161"/>
    </location>
</feature>
<feature type="transmembrane region" description="Helical" evidence="1">
    <location>
        <begin position="326"/>
        <end position="351"/>
    </location>
</feature>
<dbReference type="HOGENOM" id="CLU_719165_0_0_5"/>
<dbReference type="AlphaFoldDB" id="G2I643"/>
<accession>G2I643</accession>
<feature type="transmembrane region" description="Helical" evidence="1">
    <location>
        <begin position="12"/>
        <end position="34"/>
    </location>
</feature>
<gene>
    <name evidence="2" type="ordered locus">GLX_11780</name>
</gene>
<protein>
    <submittedName>
        <fullName evidence="2">Uncharacterized protein</fullName>
    </submittedName>
</protein>
<dbReference type="KEGG" id="gxy:GLX_11780"/>
<sequence>MLRKVHRWMGLILMLPLMLQGLTGALLIIIPLLLPGPPSVGDNGPRASTEAMIAASRASMPAGMIPLRFAPPAEGRSAIVTYGPPGERHPTFEVFVNPVHPAVMGTYTIPATIRFLHTVHADLFLLPYGQNATGIMGIVLTAMAVTGLIIWCPSTALWQSGKWRRTTMVSRRARGLRLWRELHVSMGFWLSGMLLFMAVSGTILAFPFMRPLFGDTRPAPPHQHLPSATAAPGEAGLDAALQALRTRMPEATLLSVQLGDSPARQSLEVILPTYGANRPASMHYDAQADSLRLTRDPGQQRNGERSFQWLHMMHEARLVAPRPVAIVWKAMVLACGVGLVFFSLSGGVMWVMRRRNSARRKAPVMAD</sequence>